<keyword evidence="6 11" id="KW-0560">Oxidoreductase</keyword>
<evidence type="ECO:0000256" key="10">
    <source>
        <dbReference type="ARBA" id="ARBA00025542"/>
    </source>
</evidence>
<dbReference type="InterPro" id="IPR036291">
    <property type="entry name" value="NAD(P)-bd_dom_sf"/>
</dbReference>
<evidence type="ECO:0000256" key="9">
    <source>
        <dbReference type="ARBA" id="ARBA00023160"/>
    </source>
</evidence>
<dbReference type="EC" id="1.3.1.9" evidence="11"/>
<dbReference type="Proteomes" id="UP000054529">
    <property type="component" value="Unassembled WGS sequence"/>
</dbReference>
<evidence type="ECO:0000256" key="7">
    <source>
        <dbReference type="ARBA" id="ARBA00023027"/>
    </source>
</evidence>
<evidence type="ECO:0000256" key="11">
    <source>
        <dbReference type="PIRNR" id="PIRNR000094"/>
    </source>
</evidence>
<comment type="pathway">
    <text evidence="2">Lipid metabolism; fatty acid biosynthesis.</text>
</comment>
<accession>A0A0C1V690</accession>
<feature type="active site" description="Proton acceptor" evidence="12">
    <location>
        <position position="164"/>
    </location>
</feature>
<dbReference type="GO" id="GO:0006633">
    <property type="term" value="P:fatty acid biosynthetic process"/>
    <property type="evidence" value="ECO:0007669"/>
    <property type="project" value="UniProtKB-UniPathway"/>
</dbReference>
<keyword evidence="5" id="KW-0276">Fatty acid metabolism</keyword>
<feature type="binding site" evidence="13">
    <location>
        <position position="48"/>
    </location>
    <ligand>
        <name>NAD(+)</name>
        <dbReference type="ChEBI" id="CHEBI:57540"/>
    </ligand>
</feature>
<feature type="binding site" evidence="13">
    <location>
        <position position="100"/>
    </location>
    <ligand>
        <name>NAD(+)</name>
        <dbReference type="ChEBI" id="CHEBI:57540"/>
    </ligand>
</feature>
<dbReference type="Gene3D" id="3.40.50.720">
    <property type="entry name" value="NAD(P)-binding Rossmann-like Domain"/>
    <property type="match status" value="1"/>
</dbReference>
<keyword evidence="8" id="KW-0443">Lipid metabolism</keyword>
<dbReference type="UniPathway" id="UPA00094"/>
<comment type="pathway">
    <text evidence="1">Cofactor biosynthesis; biotin biosynthesis.</text>
</comment>
<evidence type="ECO:0000313" key="15">
    <source>
        <dbReference type="Proteomes" id="UP000054529"/>
    </source>
</evidence>
<comment type="caution">
    <text evidence="14">The sequence shown here is derived from an EMBL/GenBank/DDBJ whole genome shotgun (WGS) entry which is preliminary data.</text>
</comment>
<evidence type="ECO:0000256" key="1">
    <source>
        <dbReference type="ARBA" id="ARBA00004746"/>
    </source>
</evidence>
<evidence type="ECO:0000256" key="5">
    <source>
        <dbReference type="ARBA" id="ARBA00022832"/>
    </source>
</evidence>
<dbReference type="RefSeq" id="WP_143323099.1">
    <property type="nucleotide sequence ID" value="NZ_AWXV01000004.1"/>
</dbReference>
<dbReference type="GO" id="GO:0004318">
    <property type="term" value="F:enoyl-[acyl-carrier-protein] reductase (NADH) activity"/>
    <property type="evidence" value="ECO:0007669"/>
    <property type="project" value="UniProtKB-EC"/>
</dbReference>
<dbReference type="PANTHER" id="PTHR43159:SF2">
    <property type="entry name" value="ENOYL-[ACYL-CARRIER-PROTEIN] REDUCTASE [NADH], CHLOROPLASTIC"/>
    <property type="match status" value="1"/>
</dbReference>
<dbReference type="PIRSF" id="PIRSF000094">
    <property type="entry name" value="Enoyl-ACP_rdct"/>
    <property type="match status" value="1"/>
</dbReference>
<feature type="binding site" evidence="13">
    <location>
        <position position="21"/>
    </location>
    <ligand>
        <name>NAD(+)</name>
        <dbReference type="ChEBI" id="CHEBI:57540"/>
    </ligand>
</feature>
<gene>
    <name evidence="14" type="ORF">P689_122123</name>
</gene>
<evidence type="ECO:0000313" key="14">
    <source>
        <dbReference type="EMBL" id="KIE63954.1"/>
    </source>
</evidence>
<dbReference type="UniPathway" id="UPA00078"/>
<reference evidence="14 15" key="1">
    <citation type="journal article" date="2014" name="G3 (Bethesda)">
        <title>Genome sequence of Candidatus Riesia pediculischaeffi, endosymbiont of chimpanzee lice, and genomic comparison of recently acquired endosymbionts from human and chimpanzee lice.</title>
        <authorList>
            <person name="Boyd B.M."/>
            <person name="Allen J.M."/>
            <person name="de Crecy-Lagard V."/>
            <person name="Reed D.L."/>
        </authorList>
    </citation>
    <scope>NUCLEOTIDE SEQUENCE [LARGE SCALE GENOMIC DNA]</scope>
    <source>
        <strain evidence="14 15">PTSU</strain>
    </source>
</reference>
<protein>
    <recommendedName>
        <fullName evidence="11">Enoyl-[acyl-carrier-protein] reductase [NADH]</fullName>
        <ecNumber evidence="11">1.3.1.9</ecNumber>
    </recommendedName>
</protein>
<organism evidence="14 15">
    <name type="scientific">Candidatus Riesia pediculischaeffi PTSU</name>
    <dbReference type="NCBI Taxonomy" id="1401651"/>
    <lineage>
        <taxon>Bacteria</taxon>
        <taxon>Pseudomonadati</taxon>
        <taxon>Pseudomonadota</taxon>
        <taxon>Gammaproteobacteria</taxon>
        <taxon>Enterobacterales</taxon>
        <taxon>Enterobacteriaceae</taxon>
        <taxon>Candidatus Riesia</taxon>
    </lineage>
</organism>
<sequence length="264" mass="29971">MSILEIEKNSLMKGRRMLITGISGKLSIAYGIAKMMYRSGAELAFSYQNERVRSRVEKIARRFKSDIILPCDVSSDEDIKLLFDKLKNFWRTFDGFVHSIAYVDSNQLRGDYVDVVTRKDFQISHEISSYSLVAMVKFCRDMLNEHSTILTITYIGSILSVPNYNVMGPSKASLESNVRYIASSLSRRKIRVNAISSGPIMTIASSRIKNFRRMYEHFKKNILTDKISIEDIGKCAVFLCSNMSSGITGEVINVDGGFRFTCRI</sequence>
<dbReference type="HOGENOM" id="CLU_010194_10_1_6"/>
<dbReference type="CDD" id="cd05372">
    <property type="entry name" value="ENR_SDR"/>
    <property type="match status" value="1"/>
</dbReference>
<dbReference type="Pfam" id="PF13561">
    <property type="entry name" value="adh_short_C2"/>
    <property type="match status" value="1"/>
</dbReference>
<feature type="binding site" evidence="13">
    <location>
        <begin position="200"/>
        <end position="204"/>
    </location>
    <ligand>
        <name>NAD(+)</name>
        <dbReference type="ChEBI" id="CHEBI:57540"/>
    </ligand>
</feature>
<keyword evidence="4 11" id="KW-0444">Lipid biosynthesis</keyword>
<feature type="binding site" evidence="13">
    <location>
        <begin position="27"/>
        <end position="28"/>
    </location>
    <ligand>
        <name>NAD(+)</name>
        <dbReference type="ChEBI" id="CHEBI:57540"/>
    </ligand>
</feature>
<evidence type="ECO:0000256" key="13">
    <source>
        <dbReference type="PIRSR" id="PIRSR000094-3"/>
    </source>
</evidence>
<dbReference type="OrthoDB" id="9803628at2"/>
<evidence type="ECO:0000256" key="2">
    <source>
        <dbReference type="ARBA" id="ARBA00005194"/>
    </source>
</evidence>
<feature type="active site" description="Proton acceptor" evidence="12">
    <location>
        <position position="154"/>
    </location>
</feature>
<evidence type="ECO:0000256" key="4">
    <source>
        <dbReference type="ARBA" id="ARBA00022516"/>
    </source>
</evidence>
<evidence type="ECO:0000256" key="12">
    <source>
        <dbReference type="PIRSR" id="PIRSR000094-1"/>
    </source>
</evidence>
<comment type="similarity">
    <text evidence="3 11">Belongs to the short-chain dehydrogenases/reductases (SDR) family. FabI subfamily.</text>
</comment>
<keyword evidence="9 11" id="KW-0275">Fatty acid biosynthesis</keyword>
<comment type="catalytic activity">
    <reaction evidence="11">
        <text>a 2,3-saturated acyl-[ACP] + NAD(+) = a (2E)-enoyl-[ACP] + NADH + H(+)</text>
        <dbReference type="Rhea" id="RHEA:10240"/>
        <dbReference type="Rhea" id="RHEA-COMP:9925"/>
        <dbReference type="Rhea" id="RHEA-COMP:9926"/>
        <dbReference type="ChEBI" id="CHEBI:15378"/>
        <dbReference type="ChEBI" id="CHEBI:57540"/>
        <dbReference type="ChEBI" id="CHEBI:57945"/>
        <dbReference type="ChEBI" id="CHEBI:78784"/>
        <dbReference type="ChEBI" id="CHEBI:78785"/>
        <dbReference type="EC" id="1.3.1.9"/>
    </reaction>
</comment>
<proteinExistence type="inferred from homology"/>
<evidence type="ECO:0000256" key="3">
    <source>
        <dbReference type="ARBA" id="ARBA00009233"/>
    </source>
</evidence>
<comment type="function">
    <text evidence="10">Catalyzes the reduction of a carbon-carbon double bond in an enoyl moiety that is covalently linked to an acyl carrier protein (ACP). Involved in the elongation cycle of fatty acid which are used in the lipid metabolism and in the biotin biosynthesis.</text>
</comment>
<dbReference type="InterPro" id="IPR002347">
    <property type="entry name" value="SDR_fam"/>
</dbReference>
<dbReference type="FunFam" id="3.40.50.720:FF:000054">
    <property type="entry name" value="Enoyl-[acyl-carrier-protein] reductase [NADH]"/>
    <property type="match status" value="1"/>
</dbReference>
<dbReference type="PANTHER" id="PTHR43159">
    <property type="entry name" value="ENOYL-[ACYL-CARRIER-PROTEIN] REDUCTASE"/>
    <property type="match status" value="1"/>
</dbReference>
<keyword evidence="7 11" id="KW-0520">NAD</keyword>
<evidence type="ECO:0000256" key="6">
    <source>
        <dbReference type="ARBA" id="ARBA00023002"/>
    </source>
</evidence>
<dbReference type="GO" id="GO:0009102">
    <property type="term" value="P:biotin biosynthetic process"/>
    <property type="evidence" value="ECO:0007669"/>
    <property type="project" value="UniProtKB-UniPathway"/>
</dbReference>
<feature type="binding site" evidence="13">
    <location>
        <position position="171"/>
    </location>
    <ligand>
        <name>NAD(+)</name>
        <dbReference type="ChEBI" id="CHEBI:57540"/>
    </ligand>
</feature>
<feature type="binding site" evidence="13">
    <location>
        <begin position="72"/>
        <end position="73"/>
    </location>
    <ligand>
        <name>NAD(+)</name>
        <dbReference type="ChEBI" id="CHEBI:57540"/>
    </ligand>
</feature>
<dbReference type="PATRIC" id="fig|1401651.3.peg.387"/>
<dbReference type="EMBL" id="AWXV01000004">
    <property type="protein sequence ID" value="KIE63954.1"/>
    <property type="molecule type" value="Genomic_DNA"/>
</dbReference>
<evidence type="ECO:0000256" key="8">
    <source>
        <dbReference type="ARBA" id="ARBA00023098"/>
    </source>
</evidence>
<dbReference type="AlphaFoldDB" id="A0A0C1V690"/>
<name>A0A0C1V690_9ENTR</name>
<dbReference type="SUPFAM" id="SSF51735">
    <property type="entry name" value="NAD(P)-binding Rossmann-fold domains"/>
    <property type="match status" value="1"/>
</dbReference>
<dbReference type="InterPro" id="IPR014358">
    <property type="entry name" value="Enoyl-ACP_Rdtase_NADH"/>
</dbReference>